<comment type="caution">
    <text evidence="1">The sequence shown here is derived from an EMBL/GenBank/DDBJ whole genome shotgun (WGS) entry which is preliminary data.</text>
</comment>
<evidence type="ECO:0000313" key="1">
    <source>
        <dbReference type="EMBL" id="CAG8754000.1"/>
    </source>
</evidence>
<protein>
    <submittedName>
        <fullName evidence="1">15310_t:CDS:1</fullName>
    </submittedName>
</protein>
<organism evidence="1 2">
    <name type="scientific">Funneliformis caledonium</name>
    <dbReference type="NCBI Taxonomy" id="1117310"/>
    <lineage>
        <taxon>Eukaryota</taxon>
        <taxon>Fungi</taxon>
        <taxon>Fungi incertae sedis</taxon>
        <taxon>Mucoromycota</taxon>
        <taxon>Glomeromycotina</taxon>
        <taxon>Glomeromycetes</taxon>
        <taxon>Glomerales</taxon>
        <taxon>Glomeraceae</taxon>
        <taxon>Funneliformis</taxon>
    </lineage>
</organism>
<dbReference type="Proteomes" id="UP000789570">
    <property type="component" value="Unassembled WGS sequence"/>
</dbReference>
<feature type="non-terminal residue" evidence="1">
    <location>
        <position position="84"/>
    </location>
</feature>
<evidence type="ECO:0000313" key="2">
    <source>
        <dbReference type="Proteomes" id="UP000789570"/>
    </source>
</evidence>
<name>A0A9N9IXB8_9GLOM</name>
<dbReference type="EMBL" id="CAJVPQ010019455">
    <property type="protein sequence ID" value="CAG8754000.1"/>
    <property type="molecule type" value="Genomic_DNA"/>
</dbReference>
<reference evidence="1" key="1">
    <citation type="submission" date="2021-06" db="EMBL/GenBank/DDBJ databases">
        <authorList>
            <person name="Kallberg Y."/>
            <person name="Tangrot J."/>
            <person name="Rosling A."/>
        </authorList>
    </citation>
    <scope>NUCLEOTIDE SEQUENCE</scope>
    <source>
        <strain evidence="1">UK204</strain>
    </source>
</reference>
<keyword evidence="2" id="KW-1185">Reference proteome</keyword>
<accession>A0A9N9IXB8</accession>
<dbReference type="AlphaFoldDB" id="A0A9N9IXB8"/>
<gene>
    <name evidence="1" type="ORF">FCALED_LOCUS16484</name>
</gene>
<proteinExistence type="predicted"/>
<sequence>MFMKNEELLKELKKKILKGEIEIKGNSLVSGEHKLNLTKLVKLNELKEKRSKIITKQLELFKEYQEENEQSEGYMNCPKDACMY</sequence>